<accession>A0A0F9IG83</accession>
<protein>
    <recommendedName>
        <fullName evidence="2">ABC transporter ATP-binding protein</fullName>
    </recommendedName>
</protein>
<comment type="caution">
    <text evidence="1">The sequence shown here is derived from an EMBL/GenBank/DDBJ whole genome shotgun (WGS) entry which is preliminary data.</text>
</comment>
<evidence type="ECO:0000313" key="1">
    <source>
        <dbReference type="EMBL" id="KKM18804.1"/>
    </source>
</evidence>
<evidence type="ECO:0008006" key="2">
    <source>
        <dbReference type="Google" id="ProtNLM"/>
    </source>
</evidence>
<dbReference type="AlphaFoldDB" id="A0A0F9IG83"/>
<feature type="non-terminal residue" evidence="1">
    <location>
        <position position="1"/>
    </location>
</feature>
<dbReference type="SUPFAM" id="SSF52540">
    <property type="entry name" value="P-loop containing nucleoside triphosphate hydrolases"/>
    <property type="match status" value="1"/>
</dbReference>
<dbReference type="InterPro" id="IPR027417">
    <property type="entry name" value="P-loop_NTPase"/>
</dbReference>
<dbReference type="Gene3D" id="3.40.50.300">
    <property type="entry name" value="P-loop containing nucleotide triphosphate hydrolases"/>
    <property type="match status" value="1"/>
</dbReference>
<reference evidence="1" key="1">
    <citation type="journal article" date="2015" name="Nature">
        <title>Complex archaea that bridge the gap between prokaryotes and eukaryotes.</title>
        <authorList>
            <person name="Spang A."/>
            <person name="Saw J.H."/>
            <person name="Jorgensen S.L."/>
            <person name="Zaremba-Niedzwiedzka K."/>
            <person name="Martijn J."/>
            <person name="Lind A.E."/>
            <person name="van Eijk R."/>
            <person name="Schleper C."/>
            <person name="Guy L."/>
            <person name="Ettema T.J."/>
        </authorList>
    </citation>
    <scope>NUCLEOTIDE SEQUENCE</scope>
</reference>
<sequence length="65" mass="7461">IITQRISTIRNADKILVLDKGRVVGYGTHQELFDGNVLYKQIYETLFHKQKTKTRVKKMAINGGI</sequence>
<gene>
    <name evidence="1" type="ORF">LCGC14_1662000</name>
</gene>
<organism evidence="1">
    <name type="scientific">marine sediment metagenome</name>
    <dbReference type="NCBI Taxonomy" id="412755"/>
    <lineage>
        <taxon>unclassified sequences</taxon>
        <taxon>metagenomes</taxon>
        <taxon>ecological metagenomes</taxon>
    </lineage>
</organism>
<dbReference type="EMBL" id="LAZR01014140">
    <property type="protein sequence ID" value="KKM18804.1"/>
    <property type="molecule type" value="Genomic_DNA"/>
</dbReference>
<name>A0A0F9IG83_9ZZZZ</name>
<proteinExistence type="predicted"/>